<evidence type="ECO:0000256" key="2">
    <source>
        <dbReference type="SAM" id="SignalP"/>
    </source>
</evidence>
<accession>A0A9X3X5Q1</accession>
<evidence type="ECO:0000256" key="1">
    <source>
        <dbReference type="SAM" id="MobiDB-lite"/>
    </source>
</evidence>
<dbReference type="Pfam" id="PF10092">
    <property type="entry name" value="DUF2330"/>
    <property type="match status" value="1"/>
</dbReference>
<dbReference type="EMBL" id="JAGTJJ010000018">
    <property type="protein sequence ID" value="MDC3984092.1"/>
    <property type="molecule type" value="Genomic_DNA"/>
</dbReference>
<keyword evidence="2" id="KW-0732">Signal</keyword>
<dbReference type="InterPro" id="IPR024038">
    <property type="entry name" value="MYXO-CTERM"/>
</dbReference>
<name>A0A9X3X5Q1_9BACT</name>
<reference evidence="3 4" key="1">
    <citation type="submission" date="2021-04" db="EMBL/GenBank/DDBJ databases">
        <title>Genome analysis of Polyangium sp.</title>
        <authorList>
            <person name="Li Y."/>
            <person name="Wang J."/>
        </authorList>
    </citation>
    <scope>NUCLEOTIDE SEQUENCE [LARGE SCALE GENOMIC DNA]</scope>
    <source>
        <strain evidence="3 4">SDU14</strain>
    </source>
</reference>
<dbReference type="AlphaFoldDB" id="A0A9X3X5Q1"/>
<feature type="signal peptide" evidence="2">
    <location>
        <begin position="1"/>
        <end position="21"/>
    </location>
</feature>
<feature type="compositionally biased region" description="Pro residues" evidence="1">
    <location>
        <begin position="381"/>
        <end position="391"/>
    </location>
</feature>
<protein>
    <submittedName>
        <fullName evidence="3">DUF2330 domain-containing protein</fullName>
    </submittedName>
</protein>
<evidence type="ECO:0000313" key="3">
    <source>
        <dbReference type="EMBL" id="MDC3984092.1"/>
    </source>
</evidence>
<dbReference type="InterPro" id="IPR019283">
    <property type="entry name" value="DUF2330"/>
</dbReference>
<comment type="caution">
    <text evidence="3">The sequence shown here is derived from an EMBL/GenBank/DDBJ whole genome shotgun (WGS) entry which is preliminary data.</text>
</comment>
<sequence length="452" mass="46839">MKLFRALVLSLPLLAAPVLRAGDAEACGGCIISQSESTQVSSHRMILSISQQQTTLWDQITYAGEPSSFAWVLPIKGEVEVGLSSDALFGMLDQWTRVEILSPTITCTLPPGCFGGFDGGVGFASSSSTGGGGVVVIAEEVVGPYATVQLKSQDPNALTNWLTMNGYNIPPDIAPIINAYVQEGFDFLALKLVPGQGVNAMRPVRVTGPGASLSLPLRMVAAGTGATTPISLWVMGEGRYEPKNFPRFEIGVSDLVWNWDTESSNYKELRQNNFDASGGKAWLIETAAPFSKYFAEGLLNTAQNDPANSGYGDDPAGPTALEECQADLDKLYGTIDDQNLWVTRMYAELSRPALAADLVVGAAAEQVNVERYLQVSKTAGTPPPCPPPPPGCEGAGGAGGAAGAGGNGSGNGNGNGDSGGGCAVSGASSLPGALALLGGAALVSAVRRRRRP</sequence>
<dbReference type="NCBIfam" id="TIGR03901">
    <property type="entry name" value="MYXO-CTERM"/>
    <property type="match status" value="1"/>
</dbReference>
<feature type="compositionally biased region" description="Gly residues" evidence="1">
    <location>
        <begin position="393"/>
        <end position="422"/>
    </location>
</feature>
<evidence type="ECO:0000313" key="4">
    <source>
        <dbReference type="Proteomes" id="UP001151081"/>
    </source>
</evidence>
<dbReference type="Proteomes" id="UP001151081">
    <property type="component" value="Unassembled WGS sequence"/>
</dbReference>
<feature type="chain" id="PRO_5040865341" evidence="2">
    <location>
        <begin position="22"/>
        <end position="452"/>
    </location>
</feature>
<keyword evidence="4" id="KW-1185">Reference proteome</keyword>
<dbReference type="RefSeq" id="WP_272427163.1">
    <property type="nucleotide sequence ID" value="NZ_JAGTJJ010000018.1"/>
</dbReference>
<organism evidence="3 4">
    <name type="scientific">Polyangium jinanense</name>
    <dbReference type="NCBI Taxonomy" id="2829994"/>
    <lineage>
        <taxon>Bacteria</taxon>
        <taxon>Pseudomonadati</taxon>
        <taxon>Myxococcota</taxon>
        <taxon>Polyangia</taxon>
        <taxon>Polyangiales</taxon>
        <taxon>Polyangiaceae</taxon>
        <taxon>Polyangium</taxon>
    </lineage>
</organism>
<feature type="region of interest" description="Disordered" evidence="1">
    <location>
        <begin position="379"/>
        <end position="422"/>
    </location>
</feature>
<gene>
    <name evidence="3" type="ORF">KEG57_26520</name>
</gene>
<proteinExistence type="predicted"/>